<dbReference type="Proteomes" id="UP000305451">
    <property type="component" value="Unassembled WGS sequence"/>
</dbReference>
<proteinExistence type="inferred from homology"/>
<comment type="similarity">
    <text evidence="3">Belongs to the HAD-like hydrolase superfamily. CbbY/CbbZ/Gph/YieH family.</text>
</comment>
<evidence type="ECO:0000313" key="6">
    <source>
        <dbReference type="Proteomes" id="UP000305451"/>
    </source>
</evidence>
<dbReference type="Pfam" id="PF13419">
    <property type="entry name" value="HAD_2"/>
    <property type="match status" value="1"/>
</dbReference>
<keyword evidence="5" id="KW-0378">Hydrolase</keyword>
<keyword evidence="6" id="KW-1185">Reference proteome</keyword>
<dbReference type="OrthoDB" id="9793014at2"/>
<comment type="caution">
    <text evidence="5">The sequence shown here is derived from an EMBL/GenBank/DDBJ whole genome shotgun (WGS) entry which is preliminary data.</text>
</comment>
<evidence type="ECO:0000256" key="4">
    <source>
        <dbReference type="ARBA" id="ARBA00013078"/>
    </source>
</evidence>
<reference evidence="5 6" key="1">
    <citation type="journal article" date="2013" name="Int. J. Syst. Evol. Microbiol.">
        <title>Marinicauda pacifica gen. nov., sp. nov., a prosthecate alphaproteobacterium of the family Hyphomonadaceae isolated from deep seawater.</title>
        <authorList>
            <person name="Zhang X.Y."/>
            <person name="Li G.W."/>
            <person name="Wang C.S."/>
            <person name="Zhang Y.J."/>
            <person name="Xu X.W."/>
            <person name="Li H."/>
            <person name="Liu A."/>
            <person name="Liu C."/>
            <person name="Xie B.B."/>
            <person name="Qin Q.L."/>
            <person name="Xu Z."/>
            <person name="Chen X.L."/>
            <person name="Zhou B.C."/>
            <person name="Zhang Y.Z."/>
        </authorList>
    </citation>
    <scope>NUCLEOTIDE SEQUENCE [LARGE SCALE GENOMIC DNA]</scope>
    <source>
        <strain evidence="5 6">P-1 km-3</strain>
    </source>
</reference>
<dbReference type="InterPro" id="IPR023214">
    <property type="entry name" value="HAD_sf"/>
</dbReference>
<dbReference type="EMBL" id="SRXV01000001">
    <property type="protein sequence ID" value="TGY94290.1"/>
    <property type="molecule type" value="Genomic_DNA"/>
</dbReference>
<dbReference type="InterPro" id="IPR036412">
    <property type="entry name" value="HAD-like_sf"/>
</dbReference>
<accession>A0A4S2HE08</accession>
<evidence type="ECO:0000256" key="3">
    <source>
        <dbReference type="ARBA" id="ARBA00006171"/>
    </source>
</evidence>
<dbReference type="InterPro" id="IPR023198">
    <property type="entry name" value="PGP-like_dom2"/>
</dbReference>
<dbReference type="GO" id="GO:0006281">
    <property type="term" value="P:DNA repair"/>
    <property type="evidence" value="ECO:0007669"/>
    <property type="project" value="TreeGrafter"/>
</dbReference>
<dbReference type="GO" id="GO:0005829">
    <property type="term" value="C:cytosol"/>
    <property type="evidence" value="ECO:0007669"/>
    <property type="project" value="TreeGrafter"/>
</dbReference>
<dbReference type="InterPro" id="IPR006439">
    <property type="entry name" value="HAD-SF_hydro_IA"/>
</dbReference>
<dbReference type="SUPFAM" id="SSF56784">
    <property type="entry name" value="HAD-like"/>
    <property type="match status" value="1"/>
</dbReference>
<evidence type="ECO:0000256" key="2">
    <source>
        <dbReference type="ARBA" id="ARBA00004818"/>
    </source>
</evidence>
<dbReference type="NCBIfam" id="TIGR01549">
    <property type="entry name" value="HAD-SF-IA-v1"/>
    <property type="match status" value="1"/>
</dbReference>
<protein>
    <recommendedName>
        <fullName evidence="4">phosphoglycolate phosphatase</fullName>
        <ecNumber evidence="4">3.1.3.18</ecNumber>
    </recommendedName>
</protein>
<dbReference type="SFLD" id="SFLDS00003">
    <property type="entry name" value="Haloacid_Dehalogenase"/>
    <property type="match status" value="1"/>
</dbReference>
<dbReference type="RefSeq" id="WP_135943486.1">
    <property type="nucleotide sequence ID" value="NZ_BMEI01000001.1"/>
</dbReference>
<evidence type="ECO:0000313" key="5">
    <source>
        <dbReference type="EMBL" id="TGY94290.1"/>
    </source>
</evidence>
<dbReference type="PANTHER" id="PTHR43434:SF1">
    <property type="entry name" value="PHOSPHOGLYCOLATE PHOSPHATASE"/>
    <property type="match status" value="1"/>
</dbReference>
<comment type="pathway">
    <text evidence="2">Organic acid metabolism; glycolate biosynthesis; glycolate from 2-phosphoglycolate: step 1/1.</text>
</comment>
<dbReference type="GO" id="GO:0008967">
    <property type="term" value="F:phosphoglycolate phosphatase activity"/>
    <property type="evidence" value="ECO:0007669"/>
    <property type="project" value="UniProtKB-EC"/>
</dbReference>
<comment type="catalytic activity">
    <reaction evidence="1">
        <text>2-phosphoglycolate + H2O = glycolate + phosphate</text>
        <dbReference type="Rhea" id="RHEA:14369"/>
        <dbReference type="ChEBI" id="CHEBI:15377"/>
        <dbReference type="ChEBI" id="CHEBI:29805"/>
        <dbReference type="ChEBI" id="CHEBI:43474"/>
        <dbReference type="ChEBI" id="CHEBI:58033"/>
        <dbReference type="EC" id="3.1.3.18"/>
    </reaction>
</comment>
<dbReference type="InterPro" id="IPR050155">
    <property type="entry name" value="HAD-like_hydrolase_sf"/>
</dbReference>
<dbReference type="InterPro" id="IPR041492">
    <property type="entry name" value="HAD_2"/>
</dbReference>
<dbReference type="Gene3D" id="1.10.150.240">
    <property type="entry name" value="Putative phosphatase, domain 2"/>
    <property type="match status" value="1"/>
</dbReference>
<dbReference type="AlphaFoldDB" id="A0A4S2HE08"/>
<gene>
    <name evidence="5" type="ORF">E5162_03180</name>
</gene>
<dbReference type="EC" id="3.1.3.18" evidence="4"/>
<dbReference type="Gene3D" id="3.40.50.1000">
    <property type="entry name" value="HAD superfamily/HAD-like"/>
    <property type="match status" value="1"/>
</dbReference>
<name>A0A4S2HE08_9PROT</name>
<organism evidence="5 6">
    <name type="scientific">Marinicauda pacifica</name>
    <dbReference type="NCBI Taxonomy" id="1133559"/>
    <lineage>
        <taxon>Bacteria</taxon>
        <taxon>Pseudomonadati</taxon>
        <taxon>Pseudomonadota</taxon>
        <taxon>Alphaproteobacteria</taxon>
        <taxon>Maricaulales</taxon>
        <taxon>Maricaulaceae</taxon>
        <taxon>Marinicauda</taxon>
    </lineage>
</organism>
<dbReference type="PANTHER" id="PTHR43434">
    <property type="entry name" value="PHOSPHOGLYCOLATE PHOSPHATASE"/>
    <property type="match status" value="1"/>
</dbReference>
<sequence>MTLTDDPIAGLPIAFDLDGTLVDTAPDLVRALNASVKPCGLSEVRVDDVRAMVGRGARALIERAFARQNVEAGLSEIDHCLTRFLEVYRDQIAVDSRPFANVEAVLDRLATRGARLSVCTNKPQTLAQALLDQLKMSDRFERIIGADSGIAKKPDPAHLFAAFGGTPTLGVLVGDSEPDALAARAAGAICLLFEGGYSEKPVRTLGADRLFKQYDEFETVLTEAVSARLSAKA</sequence>
<dbReference type="SFLD" id="SFLDG01129">
    <property type="entry name" value="C1.5:_HAD__Beta-PGM__Phosphata"/>
    <property type="match status" value="1"/>
</dbReference>
<evidence type="ECO:0000256" key="1">
    <source>
        <dbReference type="ARBA" id="ARBA00000830"/>
    </source>
</evidence>